<organism evidence="1 2">
    <name type="scientific">Penicillium atrosanguineum</name>
    <dbReference type="NCBI Taxonomy" id="1132637"/>
    <lineage>
        <taxon>Eukaryota</taxon>
        <taxon>Fungi</taxon>
        <taxon>Dikarya</taxon>
        <taxon>Ascomycota</taxon>
        <taxon>Pezizomycotina</taxon>
        <taxon>Eurotiomycetes</taxon>
        <taxon>Eurotiomycetidae</taxon>
        <taxon>Eurotiales</taxon>
        <taxon>Aspergillaceae</taxon>
        <taxon>Penicillium</taxon>
    </lineage>
</organism>
<sequence length="324" mass="36768">MEEELILLGHGAIMVSQMAEMPELTSAQEEQASMKLTGNISKQTIQRLLCSYGASLNDERIRDIFDAEDDLLSKDVDGLLRPLFDHWNKFQLLNLHGLGLPVQWRGIRAAADYLRVLDADKTTHCLGSIAQRIGQVLLYFNYEELCKRPEKYCSRSSSKPKVTDVLNSILDAYPDDPHASEKRQSRRNRVTGYHVRRGKWWWRLAGNLGLGILLAGDPMRVMCKSTFTNPQIDVFITFVQKTRPGTIRAFKALEPVVTSLMFGQITSDLHKTIFDWEAGLLRPEEMARVRADDKVASASQRSDNPWKTVDAKKDAMQKMTELLG</sequence>
<dbReference type="EMBL" id="JAPZBO010000004">
    <property type="protein sequence ID" value="KAJ5318588.1"/>
    <property type="molecule type" value="Genomic_DNA"/>
</dbReference>
<evidence type="ECO:0000313" key="1">
    <source>
        <dbReference type="EMBL" id="KAJ5318588.1"/>
    </source>
</evidence>
<evidence type="ECO:0000313" key="2">
    <source>
        <dbReference type="Proteomes" id="UP001147746"/>
    </source>
</evidence>
<name>A0A9W9PYK9_9EURO</name>
<dbReference type="OrthoDB" id="4351630at2759"/>
<reference evidence="1" key="1">
    <citation type="submission" date="2022-12" db="EMBL/GenBank/DDBJ databases">
        <authorList>
            <person name="Petersen C."/>
        </authorList>
    </citation>
    <scope>NUCLEOTIDE SEQUENCE</scope>
    <source>
        <strain evidence="1">IBT 21472</strain>
    </source>
</reference>
<gene>
    <name evidence="1" type="ORF">N7476_005008</name>
</gene>
<accession>A0A9W9PYK9</accession>
<keyword evidence="2" id="KW-1185">Reference proteome</keyword>
<proteinExistence type="predicted"/>
<comment type="caution">
    <text evidence="1">The sequence shown here is derived from an EMBL/GenBank/DDBJ whole genome shotgun (WGS) entry which is preliminary data.</text>
</comment>
<protein>
    <submittedName>
        <fullName evidence="1">Serine-proline rich protein</fullName>
    </submittedName>
</protein>
<dbReference type="Proteomes" id="UP001147746">
    <property type="component" value="Unassembled WGS sequence"/>
</dbReference>
<dbReference type="AlphaFoldDB" id="A0A9W9PYK9"/>
<reference evidence="1" key="2">
    <citation type="journal article" date="2023" name="IMA Fungus">
        <title>Comparative genomic study of the Penicillium genus elucidates a diverse pangenome and 15 lateral gene transfer events.</title>
        <authorList>
            <person name="Petersen C."/>
            <person name="Sorensen T."/>
            <person name="Nielsen M.R."/>
            <person name="Sondergaard T.E."/>
            <person name="Sorensen J.L."/>
            <person name="Fitzpatrick D.A."/>
            <person name="Frisvad J.C."/>
            <person name="Nielsen K.L."/>
        </authorList>
    </citation>
    <scope>NUCLEOTIDE SEQUENCE</scope>
    <source>
        <strain evidence="1">IBT 21472</strain>
    </source>
</reference>